<keyword evidence="3" id="KW-1185">Reference proteome</keyword>
<protein>
    <submittedName>
        <fullName evidence="2">Methionine/alanine import family NSS transporter small subunit</fullName>
    </submittedName>
</protein>
<accession>A0AA46TLT5</accession>
<evidence type="ECO:0000256" key="1">
    <source>
        <dbReference type="SAM" id="Phobius"/>
    </source>
</evidence>
<name>A0AA46TLT5_9ACTN</name>
<dbReference type="KEGG" id="sgrg:L0C25_09525"/>
<keyword evidence="1" id="KW-0812">Transmembrane</keyword>
<sequence length="37" mass="3886">MSGSAIAMMIVAMLIIWGGLVAALVALNLSDRRRRGA</sequence>
<dbReference type="NCBIfam" id="NF033493">
    <property type="entry name" value="MetS_like_NSS"/>
    <property type="match status" value="1"/>
</dbReference>
<evidence type="ECO:0000313" key="2">
    <source>
        <dbReference type="EMBL" id="UYM07294.1"/>
    </source>
</evidence>
<dbReference type="AlphaFoldDB" id="A0AA46TLT5"/>
<evidence type="ECO:0000313" key="3">
    <source>
        <dbReference type="Proteomes" id="UP001164390"/>
    </source>
</evidence>
<dbReference type="EMBL" id="CP094970">
    <property type="protein sequence ID" value="UYM07294.1"/>
    <property type="molecule type" value="Genomic_DNA"/>
</dbReference>
<dbReference type="Proteomes" id="UP001164390">
    <property type="component" value="Chromosome"/>
</dbReference>
<organism evidence="2 3">
    <name type="scientific">Solicola gregarius</name>
    <dbReference type="NCBI Taxonomy" id="2908642"/>
    <lineage>
        <taxon>Bacteria</taxon>
        <taxon>Bacillati</taxon>
        <taxon>Actinomycetota</taxon>
        <taxon>Actinomycetes</taxon>
        <taxon>Propionibacteriales</taxon>
        <taxon>Nocardioidaceae</taxon>
        <taxon>Solicola</taxon>
    </lineage>
</organism>
<feature type="transmembrane region" description="Helical" evidence="1">
    <location>
        <begin position="6"/>
        <end position="29"/>
    </location>
</feature>
<dbReference type="InterPro" id="IPR031596">
    <property type="entry name" value="MaAIMP_sms"/>
</dbReference>
<keyword evidence="1" id="KW-0472">Membrane</keyword>
<reference evidence="2" key="1">
    <citation type="submission" date="2022-01" db="EMBL/GenBank/DDBJ databases">
        <title>Nocardioidaceae gen. sp. A5X3R13.</title>
        <authorList>
            <person name="Lopez Marin M.A."/>
            <person name="Uhlik O."/>
        </authorList>
    </citation>
    <scope>NUCLEOTIDE SEQUENCE</scope>
    <source>
        <strain evidence="2">A5X3R13</strain>
    </source>
</reference>
<dbReference type="Pfam" id="PF16951">
    <property type="entry name" value="MaAIMP_sms"/>
    <property type="match status" value="1"/>
</dbReference>
<dbReference type="RefSeq" id="WP_271636258.1">
    <property type="nucleotide sequence ID" value="NZ_CP094970.1"/>
</dbReference>
<keyword evidence="1" id="KW-1133">Transmembrane helix</keyword>
<gene>
    <name evidence="2" type="ORF">L0C25_09525</name>
</gene>
<proteinExistence type="predicted"/>